<dbReference type="InterPro" id="IPR029062">
    <property type="entry name" value="Class_I_gatase-like"/>
</dbReference>
<accession>A0AA37SRZ0</accession>
<evidence type="ECO:0000256" key="1">
    <source>
        <dbReference type="ARBA" id="ARBA00001947"/>
    </source>
</evidence>
<keyword evidence="4" id="KW-0378">Hydrolase</keyword>
<evidence type="ECO:0000256" key="6">
    <source>
        <dbReference type="ARBA" id="ARBA00023049"/>
    </source>
</evidence>
<dbReference type="GO" id="GO:0005615">
    <property type="term" value="C:extracellular space"/>
    <property type="evidence" value="ECO:0007669"/>
    <property type="project" value="TreeGrafter"/>
</dbReference>
<dbReference type="GO" id="GO:0004181">
    <property type="term" value="F:metallocarboxypeptidase activity"/>
    <property type="evidence" value="ECO:0007669"/>
    <property type="project" value="InterPro"/>
</dbReference>
<organism evidence="9 10">
    <name type="scientific">Portibacter lacus</name>
    <dbReference type="NCBI Taxonomy" id="1099794"/>
    <lineage>
        <taxon>Bacteria</taxon>
        <taxon>Pseudomonadati</taxon>
        <taxon>Bacteroidota</taxon>
        <taxon>Saprospiria</taxon>
        <taxon>Saprospirales</taxon>
        <taxon>Haliscomenobacteraceae</taxon>
        <taxon>Portibacter</taxon>
    </lineage>
</organism>
<keyword evidence="6" id="KW-0482">Metalloprotease</keyword>
<evidence type="ECO:0000259" key="8">
    <source>
        <dbReference type="PROSITE" id="PS52035"/>
    </source>
</evidence>
<evidence type="ECO:0000256" key="4">
    <source>
        <dbReference type="ARBA" id="ARBA00022801"/>
    </source>
</evidence>
<dbReference type="SUPFAM" id="SSF52317">
    <property type="entry name" value="Class I glutamine amidotransferase-like"/>
    <property type="match status" value="1"/>
</dbReference>
<keyword evidence="3" id="KW-0645">Protease</keyword>
<comment type="similarity">
    <text evidence="2 7">Belongs to the peptidase M14 family.</text>
</comment>
<reference evidence="9" key="2">
    <citation type="submission" date="2023-01" db="EMBL/GenBank/DDBJ databases">
        <title>Draft genome sequence of Portibacter lacus strain NBRC 108769.</title>
        <authorList>
            <person name="Sun Q."/>
            <person name="Mori K."/>
        </authorList>
    </citation>
    <scope>NUCLEOTIDE SEQUENCE</scope>
    <source>
        <strain evidence="9">NBRC 108769</strain>
    </source>
</reference>
<keyword evidence="5" id="KW-0862">Zinc</keyword>
<dbReference type="AlphaFoldDB" id="A0AA37SRZ0"/>
<reference evidence="9" key="1">
    <citation type="journal article" date="2014" name="Int. J. Syst. Evol. Microbiol.">
        <title>Complete genome sequence of Corynebacterium casei LMG S-19264T (=DSM 44701T), isolated from a smear-ripened cheese.</title>
        <authorList>
            <consortium name="US DOE Joint Genome Institute (JGI-PGF)"/>
            <person name="Walter F."/>
            <person name="Albersmeier A."/>
            <person name="Kalinowski J."/>
            <person name="Ruckert C."/>
        </authorList>
    </citation>
    <scope>NUCLEOTIDE SEQUENCE</scope>
    <source>
        <strain evidence="9">NBRC 108769</strain>
    </source>
</reference>
<dbReference type="SMART" id="SM00631">
    <property type="entry name" value="Zn_pept"/>
    <property type="match status" value="1"/>
</dbReference>
<evidence type="ECO:0000256" key="7">
    <source>
        <dbReference type="PROSITE-ProRule" id="PRU01379"/>
    </source>
</evidence>
<feature type="domain" description="Peptidase M14" evidence="8">
    <location>
        <begin position="52"/>
        <end position="446"/>
    </location>
</feature>
<dbReference type="GO" id="GO:0006508">
    <property type="term" value="P:proteolysis"/>
    <property type="evidence" value="ECO:0007669"/>
    <property type="project" value="UniProtKB-KW"/>
</dbReference>
<dbReference type="InterPro" id="IPR000834">
    <property type="entry name" value="Peptidase_M14"/>
</dbReference>
<comment type="caution">
    <text evidence="7">Lacks conserved residue(s) required for the propagation of feature annotation.</text>
</comment>
<comment type="cofactor">
    <cofactor evidence="1">
        <name>Zn(2+)</name>
        <dbReference type="ChEBI" id="CHEBI:29105"/>
    </cofactor>
</comment>
<dbReference type="PANTHER" id="PTHR11705">
    <property type="entry name" value="PROTEASE FAMILY M14 CARBOXYPEPTIDASE A,B"/>
    <property type="match status" value="1"/>
</dbReference>
<dbReference type="Gene3D" id="3.40.630.10">
    <property type="entry name" value="Zn peptidases"/>
    <property type="match status" value="1"/>
</dbReference>
<evidence type="ECO:0000256" key="5">
    <source>
        <dbReference type="ARBA" id="ARBA00022833"/>
    </source>
</evidence>
<keyword evidence="10" id="KW-1185">Reference proteome</keyword>
<dbReference type="SUPFAM" id="SSF53187">
    <property type="entry name" value="Zn-dependent exopeptidases"/>
    <property type="match status" value="1"/>
</dbReference>
<dbReference type="PROSITE" id="PS52035">
    <property type="entry name" value="PEPTIDASE_M14"/>
    <property type="match status" value="1"/>
</dbReference>
<protein>
    <submittedName>
        <fullName evidence="9">Peptidase M14</fullName>
    </submittedName>
</protein>
<dbReference type="CDD" id="cd06238">
    <property type="entry name" value="M14-like"/>
    <property type="match status" value="1"/>
</dbReference>
<dbReference type="PANTHER" id="PTHR11705:SF143">
    <property type="entry name" value="SLL0236 PROTEIN"/>
    <property type="match status" value="1"/>
</dbReference>
<dbReference type="GO" id="GO:0008270">
    <property type="term" value="F:zinc ion binding"/>
    <property type="evidence" value="ECO:0007669"/>
    <property type="project" value="InterPro"/>
</dbReference>
<evidence type="ECO:0000313" key="9">
    <source>
        <dbReference type="EMBL" id="GLR19388.1"/>
    </source>
</evidence>
<proteinExistence type="inferred from homology"/>
<dbReference type="RefSeq" id="WP_235291912.1">
    <property type="nucleotide sequence ID" value="NZ_BSOH01000027.1"/>
</dbReference>
<dbReference type="Pfam" id="PF00246">
    <property type="entry name" value="Peptidase_M14"/>
    <property type="match status" value="1"/>
</dbReference>
<name>A0AA37SRZ0_9BACT</name>
<evidence type="ECO:0000256" key="3">
    <source>
        <dbReference type="ARBA" id="ARBA00022670"/>
    </source>
</evidence>
<dbReference type="CDD" id="cd03143">
    <property type="entry name" value="A4_beta-galactosidase_middle_domain"/>
    <property type="match status" value="1"/>
</dbReference>
<dbReference type="Proteomes" id="UP001156666">
    <property type="component" value="Unassembled WGS sequence"/>
</dbReference>
<dbReference type="EMBL" id="BSOH01000027">
    <property type="protein sequence ID" value="GLR19388.1"/>
    <property type="molecule type" value="Genomic_DNA"/>
</dbReference>
<comment type="caution">
    <text evidence="9">The sequence shown here is derived from an EMBL/GenBank/DDBJ whole genome shotgun (WGS) entry which is preliminary data.</text>
</comment>
<evidence type="ECO:0000256" key="2">
    <source>
        <dbReference type="ARBA" id="ARBA00005988"/>
    </source>
</evidence>
<gene>
    <name evidence="9" type="ORF">GCM10007940_40040</name>
</gene>
<sequence length="840" mass="94659">MKHISILLFIIHFLVLYVNGQKVDLNYYLPDITYDSSIPTPEEFLGYQVGEWHVSHDQLVYYMKELASHSDRITIETYARTHENRPLVLLTITSPKNQSNIDEIRKTHVSLSDPKESGQPIVNMPAVIYQGFSIHGNEPSGSNAALMVAYYLAAGQGDYINDLLDNVVILFDPCYNPDGLNRFASWVNTHKAKNLIADPSDREYSEAWPRGRTNHYWFDLNRDWLLLAHPESKGRIANFHKWKPNILTDHHEMGTNSTFFFQPGIETRVNPNTPQKNQDLTESIAEFHAEALDEIGSLYYSRESFDDYFYGKGSTYPDANGGIGILFEQGSSRGHVQESINGLVTFPFTIRNQVTTALSTQKAALNLRADLLSYQQEFYKGVKELVKKNPVKGYEFSSGKDKAKAKHFIDILLAHQIKVYEQGPDSYLVPLDQTQYRLAKTIFEKVTTFEDSLFYDVSAWTMPEAFDLDYQEIQGNLKLGNLVSEPIEIDGRIIGDVAKYAYVFEWNEYYAPKLLNKILNAGLRAKVSSEASTYNISNGTKSFGLGTIVVPIQNQELTASEMHNKMKEWAAETYINIYSVNSGKPSKGFDLGSPSNNNLIKANVMMFVGDGVSSYDAGEIWHLLDTRYDMTLTKLDVNDARSADYSRYSVIIMPAGNYRDLSVDALERWVANGGTLICYKSAIDWAKRNKLVNIETVSSEKDTSEERQPYHMISENNGRNVIGGAIFNTKLDLSNPLMYGIENDEMASFKRGTTFYELTKNVYASPAIYTEDPLISGYITKENLKALSGTAAVFVGGKGSGKVVCFADNTNFRGYWYGTNKLLANAIFFGHTISRSATSR</sequence>
<evidence type="ECO:0000313" key="10">
    <source>
        <dbReference type="Proteomes" id="UP001156666"/>
    </source>
</evidence>